<feature type="transmembrane region" description="Helical" evidence="2">
    <location>
        <begin position="91"/>
        <end position="112"/>
    </location>
</feature>
<keyword evidence="2" id="KW-0812">Transmembrane</keyword>
<evidence type="ECO:0000259" key="3">
    <source>
        <dbReference type="Pfam" id="PF13240"/>
    </source>
</evidence>
<name>A0AAW8WE33_LACPE</name>
<feature type="region of interest" description="Disordered" evidence="1">
    <location>
        <begin position="36"/>
        <end position="56"/>
    </location>
</feature>
<feature type="transmembrane region" description="Helical" evidence="2">
    <location>
        <begin position="209"/>
        <end position="235"/>
    </location>
</feature>
<organism evidence="4 5">
    <name type="scientific">Lactiplantibacillus pentosus</name>
    <name type="common">Lactobacillus pentosus</name>
    <dbReference type="NCBI Taxonomy" id="1589"/>
    <lineage>
        <taxon>Bacteria</taxon>
        <taxon>Bacillati</taxon>
        <taxon>Bacillota</taxon>
        <taxon>Bacilli</taxon>
        <taxon>Lactobacillales</taxon>
        <taxon>Lactobacillaceae</taxon>
        <taxon>Lactiplantibacillus</taxon>
    </lineage>
</organism>
<proteinExistence type="predicted"/>
<comment type="caution">
    <text evidence="4">The sequence shown here is derived from an EMBL/GenBank/DDBJ whole genome shotgun (WGS) entry which is preliminary data.</text>
</comment>
<feature type="transmembrane region" description="Helical" evidence="2">
    <location>
        <begin position="139"/>
        <end position="163"/>
    </location>
</feature>
<protein>
    <submittedName>
        <fullName evidence="4">Zinc-ribbon domain-containing protein</fullName>
    </submittedName>
</protein>
<dbReference type="EMBL" id="JAVLAO010000001">
    <property type="protein sequence ID" value="MDT7038289.1"/>
    <property type="molecule type" value="Genomic_DNA"/>
</dbReference>
<gene>
    <name evidence="4" type="ORF">RI555_04585</name>
</gene>
<reference evidence="4" key="1">
    <citation type="submission" date="2023-08" db="EMBL/GenBank/DDBJ databases">
        <authorList>
            <person name="Page C.A."/>
            <person name="Perez-Diaz I.M."/>
        </authorList>
    </citation>
    <scope>NUCLEOTIDE SEQUENCE</scope>
    <source>
        <strain evidence="4">1.8.9</strain>
    </source>
</reference>
<accession>A0AAW8WE33</accession>
<evidence type="ECO:0000256" key="2">
    <source>
        <dbReference type="SAM" id="Phobius"/>
    </source>
</evidence>
<feature type="domain" description="Zinc-ribbon" evidence="3">
    <location>
        <begin position="7"/>
        <end position="28"/>
    </location>
</feature>
<sequence length="287" mass="31884">MTNQPVFCPKCGNEIKPDAKFCPKCGYAVQEVRQPVESAPMPQSTPQATDYNSSRTSDSIASVKRFSGNYFAWYLETLRHPSRPLVDANRFFGLTSMVVESLLMVLTIVSLIQKVRALVVKSVGTEARDMMAALDINGVIVKTGLTIFLLIIVGYAIYTAIAYGFRQALTPEHVDFWDFVNQFAGVTNLIMILNLITLLMSVITSSGNFSGLTLLLIFMVPSNVLMSAAFIFIIVNDVQRARMDKFYAVLLAEVALTVVFSIFIFIVLNIFWGSLVGYVQNVSGIWR</sequence>
<dbReference type="Proteomes" id="UP001263852">
    <property type="component" value="Unassembled WGS sequence"/>
</dbReference>
<keyword evidence="2" id="KW-0472">Membrane</keyword>
<feature type="transmembrane region" description="Helical" evidence="2">
    <location>
        <begin position="183"/>
        <end position="203"/>
    </location>
</feature>
<dbReference type="InterPro" id="IPR026870">
    <property type="entry name" value="Zinc_ribbon_dom"/>
</dbReference>
<evidence type="ECO:0000313" key="5">
    <source>
        <dbReference type="Proteomes" id="UP001263852"/>
    </source>
</evidence>
<dbReference type="Pfam" id="PF13240">
    <property type="entry name" value="Zn_Ribbon_1"/>
    <property type="match status" value="1"/>
</dbReference>
<evidence type="ECO:0000313" key="4">
    <source>
        <dbReference type="EMBL" id="MDT7038289.1"/>
    </source>
</evidence>
<feature type="compositionally biased region" description="Polar residues" evidence="1">
    <location>
        <begin position="41"/>
        <end position="56"/>
    </location>
</feature>
<dbReference type="RefSeq" id="WP_216770628.1">
    <property type="nucleotide sequence ID" value="NZ_JAHLEP010000001.1"/>
</dbReference>
<keyword evidence="2" id="KW-1133">Transmembrane helix</keyword>
<feature type="transmembrane region" description="Helical" evidence="2">
    <location>
        <begin position="247"/>
        <end position="272"/>
    </location>
</feature>
<evidence type="ECO:0000256" key="1">
    <source>
        <dbReference type="SAM" id="MobiDB-lite"/>
    </source>
</evidence>
<dbReference type="AlphaFoldDB" id="A0AAW8WE33"/>